<dbReference type="InterPro" id="IPR058792">
    <property type="entry name" value="Beta-barrel_RND_2"/>
</dbReference>
<accession>C4ZKQ0</accession>
<gene>
    <name evidence="7" type="ordered locus">Tmz1t_1815</name>
</gene>
<evidence type="ECO:0000313" key="8">
    <source>
        <dbReference type="Proteomes" id="UP000002186"/>
    </source>
</evidence>
<dbReference type="InterPro" id="IPR058637">
    <property type="entry name" value="YknX-like_C"/>
</dbReference>
<dbReference type="EMBL" id="CP001281">
    <property type="protein sequence ID" value="ACK54567.1"/>
    <property type="molecule type" value="Genomic_DNA"/>
</dbReference>
<dbReference type="Proteomes" id="UP000002186">
    <property type="component" value="Chromosome"/>
</dbReference>
<dbReference type="HOGENOM" id="CLU_018816_1_2_4"/>
<dbReference type="InterPro" id="IPR006143">
    <property type="entry name" value="RND_pump_MFP"/>
</dbReference>
<dbReference type="OrthoDB" id="9783047at2"/>
<dbReference type="Pfam" id="PF25989">
    <property type="entry name" value="YknX_C"/>
    <property type="match status" value="1"/>
</dbReference>
<evidence type="ECO:0000259" key="4">
    <source>
        <dbReference type="Pfam" id="PF25917"/>
    </source>
</evidence>
<dbReference type="NCBIfam" id="TIGR01730">
    <property type="entry name" value="RND_mfp"/>
    <property type="match status" value="1"/>
</dbReference>
<feature type="signal peptide" evidence="2">
    <location>
        <begin position="1"/>
        <end position="23"/>
    </location>
</feature>
<sequence>MPSSRRFVLSLSLVGLAALGAYAWYANRPPALPPGGARAQAAGVQAVPPAAGTAGAKGAAGAAGGSQGGPVVVETHTVGVRALADDVGAVGSLVSNESVVLRPEVSGRIEAIRFRDGEAVRRGEVLIEFDAAVQRAELQQARASLTLAESNFRRSQDLFSRSFVSRSSLDNARSQLEVARAGVALAQARLARMQIRAPFAGVVGIRSVSPGDFVKDGEAMINLEDIATLKVDFRLPELYLDRVRPGQTVEIASDVLAGERFAATVEAIDPLVDAQGRALRLRASLPNPELRLRPGVFVRVRLILAERADVVMVPEAALVPAPGNTQFVYRVAEGKAQRVEVRTGTRRDAMVEVVEGVQAGEVVVTAGQLKLRDGAAVKLAAGGVARAD</sequence>
<dbReference type="PANTHER" id="PTHR30469">
    <property type="entry name" value="MULTIDRUG RESISTANCE PROTEIN MDTA"/>
    <property type="match status" value="1"/>
</dbReference>
<dbReference type="Pfam" id="PF25954">
    <property type="entry name" value="Beta-barrel_RND_2"/>
    <property type="match status" value="1"/>
</dbReference>
<evidence type="ECO:0000259" key="5">
    <source>
        <dbReference type="Pfam" id="PF25954"/>
    </source>
</evidence>
<dbReference type="PANTHER" id="PTHR30469:SF11">
    <property type="entry name" value="BLL4320 PROTEIN"/>
    <property type="match status" value="1"/>
</dbReference>
<dbReference type="RefSeq" id="WP_004310680.1">
    <property type="nucleotide sequence ID" value="NC_011662.2"/>
</dbReference>
<reference evidence="7 8" key="2">
    <citation type="journal article" date="2012" name="Stand. Genomic Sci.">
        <title>Complete genome sequence of Thauera aminoaromatica strain MZ1T.</title>
        <authorList>
            <person name="Jiang K."/>
            <person name="Sanseverino J."/>
            <person name="Chauhan A."/>
            <person name="Lucas S."/>
            <person name="Copeland A."/>
            <person name="Lapidus A."/>
            <person name="Del Rio T.G."/>
            <person name="Dalin E."/>
            <person name="Tice H."/>
            <person name="Bruce D."/>
            <person name="Goodwin L."/>
            <person name="Pitluck S."/>
            <person name="Sims D."/>
            <person name="Brettin T."/>
            <person name="Detter J.C."/>
            <person name="Han C."/>
            <person name="Chang Y.J."/>
            <person name="Larimer F."/>
            <person name="Land M."/>
            <person name="Hauser L."/>
            <person name="Kyrpides N.C."/>
            <person name="Mikhailova N."/>
            <person name="Moser S."/>
            <person name="Jegier P."/>
            <person name="Close D."/>
            <person name="Debruyn J.M."/>
            <person name="Wang Y."/>
            <person name="Layton A.C."/>
            <person name="Allen M.S."/>
            <person name="Sayler G.S."/>
        </authorList>
    </citation>
    <scope>NUCLEOTIDE SEQUENCE [LARGE SCALE GENOMIC DNA]</scope>
    <source>
        <strain evidence="7 8">MZ1T</strain>
    </source>
</reference>
<reference evidence="8" key="1">
    <citation type="submission" date="2009-05" db="EMBL/GenBank/DDBJ databases">
        <title>Complete sequence of chromosome of Thauera sp. MZ1T.</title>
        <authorList>
            <consortium name="US DOE Joint Genome Institute"/>
            <person name="Lucas S."/>
            <person name="Copeland A."/>
            <person name="Lapidus A."/>
            <person name="Glavina del Rio T."/>
            <person name="Dalin E."/>
            <person name="Tice H."/>
            <person name="Bruce D."/>
            <person name="Goodwin L."/>
            <person name="Pitluck S."/>
            <person name="Sims D."/>
            <person name="Brettin T."/>
            <person name="Detter J.C."/>
            <person name="Han C."/>
            <person name="Larimer F."/>
            <person name="Land M."/>
            <person name="Hauser L."/>
            <person name="Kyrpides N."/>
            <person name="Mikhailova N."/>
            <person name="Sayler G.S."/>
        </authorList>
    </citation>
    <scope>NUCLEOTIDE SEQUENCE [LARGE SCALE GENOMIC DNA]</scope>
    <source>
        <strain evidence="8">MZ1T</strain>
    </source>
</reference>
<evidence type="ECO:0000313" key="7">
    <source>
        <dbReference type="EMBL" id="ACK54567.1"/>
    </source>
</evidence>
<dbReference type="InterPro" id="IPR006311">
    <property type="entry name" value="TAT_signal"/>
</dbReference>
<keyword evidence="8" id="KW-1185">Reference proteome</keyword>
<feature type="chain" id="PRO_5002947255" evidence="2">
    <location>
        <begin position="24"/>
        <end position="388"/>
    </location>
</feature>
<dbReference type="Gene3D" id="2.40.30.170">
    <property type="match status" value="1"/>
</dbReference>
<evidence type="ECO:0000256" key="1">
    <source>
        <dbReference type="ARBA" id="ARBA00009477"/>
    </source>
</evidence>
<comment type="similarity">
    <text evidence="1">Belongs to the membrane fusion protein (MFP) (TC 8.A.1) family.</text>
</comment>
<dbReference type="Gene3D" id="1.10.287.470">
    <property type="entry name" value="Helix hairpin bin"/>
    <property type="match status" value="1"/>
</dbReference>
<protein>
    <submittedName>
        <fullName evidence="7">Efflux transporter, RND family, MFP subunit</fullName>
    </submittedName>
</protein>
<evidence type="ECO:0000259" key="6">
    <source>
        <dbReference type="Pfam" id="PF25989"/>
    </source>
</evidence>
<feature type="domain" description="CusB-like beta-barrel" evidence="5">
    <location>
        <begin position="232"/>
        <end position="302"/>
    </location>
</feature>
<dbReference type="GO" id="GO:0015562">
    <property type="term" value="F:efflux transmembrane transporter activity"/>
    <property type="evidence" value="ECO:0007669"/>
    <property type="project" value="TreeGrafter"/>
</dbReference>
<keyword evidence="2" id="KW-0732">Signal</keyword>
<dbReference type="Pfam" id="PF25917">
    <property type="entry name" value="BSH_RND"/>
    <property type="match status" value="1"/>
</dbReference>
<feature type="domain" description="Multidrug resistance protein MdtA-like barrel-sandwich hybrid" evidence="4">
    <location>
        <begin position="98"/>
        <end position="220"/>
    </location>
</feature>
<feature type="domain" description="YknX-like C-terminal permuted SH3-like" evidence="6">
    <location>
        <begin position="311"/>
        <end position="378"/>
    </location>
</feature>
<dbReference type="GO" id="GO:1990281">
    <property type="term" value="C:efflux pump complex"/>
    <property type="evidence" value="ECO:0007669"/>
    <property type="project" value="TreeGrafter"/>
</dbReference>
<dbReference type="Pfam" id="PF25876">
    <property type="entry name" value="HH_MFP_RND"/>
    <property type="match status" value="1"/>
</dbReference>
<dbReference type="AlphaFoldDB" id="C4ZKQ0"/>
<name>C4ZKQ0_THASP</name>
<dbReference type="STRING" id="85643.Tmz1t_1815"/>
<dbReference type="InterPro" id="IPR058624">
    <property type="entry name" value="MdtA-like_HH"/>
</dbReference>
<proteinExistence type="inferred from homology"/>
<dbReference type="PROSITE" id="PS51318">
    <property type="entry name" value="TAT"/>
    <property type="match status" value="1"/>
</dbReference>
<dbReference type="SUPFAM" id="SSF111369">
    <property type="entry name" value="HlyD-like secretion proteins"/>
    <property type="match status" value="1"/>
</dbReference>
<evidence type="ECO:0000259" key="3">
    <source>
        <dbReference type="Pfam" id="PF25876"/>
    </source>
</evidence>
<dbReference type="FunFam" id="2.40.30.170:FF:000010">
    <property type="entry name" value="Efflux RND transporter periplasmic adaptor subunit"/>
    <property type="match status" value="1"/>
</dbReference>
<feature type="domain" description="Multidrug resistance protein MdtA-like alpha-helical hairpin" evidence="3">
    <location>
        <begin position="133"/>
        <end position="195"/>
    </location>
</feature>
<dbReference type="Gene3D" id="2.40.420.20">
    <property type="match status" value="1"/>
</dbReference>
<evidence type="ECO:0000256" key="2">
    <source>
        <dbReference type="SAM" id="SignalP"/>
    </source>
</evidence>
<dbReference type="eggNOG" id="COG0845">
    <property type="taxonomic scope" value="Bacteria"/>
</dbReference>
<dbReference type="Gene3D" id="2.40.50.100">
    <property type="match status" value="1"/>
</dbReference>
<organism evidence="7 8">
    <name type="scientific">Thauera aminoaromatica</name>
    <dbReference type="NCBI Taxonomy" id="164330"/>
    <lineage>
        <taxon>Bacteria</taxon>
        <taxon>Pseudomonadati</taxon>
        <taxon>Pseudomonadota</taxon>
        <taxon>Betaproteobacteria</taxon>
        <taxon>Rhodocyclales</taxon>
        <taxon>Zoogloeaceae</taxon>
        <taxon>Thauera</taxon>
    </lineage>
</organism>
<dbReference type="InterPro" id="IPR058625">
    <property type="entry name" value="MdtA-like_BSH"/>
</dbReference>
<dbReference type="KEGG" id="tmz:Tmz1t_1815"/>